<dbReference type="GO" id="GO:0022857">
    <property type="term" value="F:transmembrane transporter activity"/>
    <property type="evidence" value="ECO:0007669"/>
    <property type="project" value="InterPro"/>
</dbReference>
<sequence length="582" mass="61519">MCAPFAPQIPSSHTVVPPSALLSPTARRQPIISAMDSSSKHSADTPSEDTGIVLGISKDTSTITLQEVDIETVDPNVSARQGKPKAFWLIFFALSISVFIVVLEGSSMGNVLPTIAGDLDIAQFTWIGTTYQLASTALLPLSGGLAQIFGRRPVMLVALILFATGGAVSGSSNGEAMLFTGRTLQGLGAGGVLTLTSIVLSDILPLQERGVYNGLLGIVWSGASGVGPIIGGTFAQSGHWRWLFYVTIPISGLAATLVLIFVKLPKPDGDLRSKLRRIDWIGNAIVMSSSTAVVIAMTWGGVEYAWISAPVLVPLVLGMVGLGCFLLYEGLCAKNPLIPLSVIQNRTSISGYLQTAILSVILTGFACKNSSPITSGFELLGAALTLAPMSLVSGAVVAKTGRYRPPLWAGWVLVVLGQALLMLLRADSARVIAIVFSVIIGTGTGFVYSTTYFPVLAPLSIASGAPAMALYVFLRTFGQVWGVAIGGSVLQNQLMQRLPSAFYAHSSHGTALAYATIPVIPYLAEPLRTQVRTSFADSLAALWRVQLVIAVVGLVVSFFMRGLPLHTETDREWDTSGVKRNE</sequence>
<dbReference type="PANTHER" id="PTHR23501:SF102">
    <property type="entry name" value="DRUG TRANSPORTER, PUTATIVE (AFU_ORTHOLOGUE AFUA_3G08530)-RELATED"/>
    <property type="match status" value="1"/>
</dbReference>
<keyword evidence="3 5" id="KW-1133">Transmembrane helix</keyword>
<dbReference type="InParanoid" id="J4H344"/>
<dbReference type="STRING" id="599839.J4H344"/>
<feature type="transmembrane region" description="Helical" evidence="5">
    <location>
        <begin position="211"/>
        <end position="230"/>
    </location>
</feature>
<keyword evidence="2 5" id="KW-0812">Transmembrane</keyword>
<dbReference type="PANTHER" id="PTHR23501">
    <property type="entry name" value="MAJOR FACILITATOR SUPERFAMILY"/>
    <property type="match status" value="1"/>
</dbReference>
<dbReference type="PROSITE" id="PS50850">
    <property type="entry name" value="MFS"/>
    <property type="match status" value="1"/>
</dbReference>
<evidence type="ECO:0000256" key="2">
    <source>
        <dbReference type="ARBA" id="ARBA00022692"/>
    </source>
</evidence>
<dbReference type="EMBL" id="HE797086">
    <property type="protein sequence ID" value="CCM02629.1"/>
    <property type="molecule type" value="Genomic_DNA"/>
</dbReference>
<feature type="transmembrane region" description="Helical" evidence="5">
    <location>
        <begin position="242"/>
        <end position="260"/>
    </location>
</feature>
<organism evidence="7 8">
    <name type="scientific">Fibroporia radiculosa</name>
    <dbReference type="NCBI Taxonomy" id="599839"/>
    <lineage>
        <taxon>Eukaryota</taxon>
        <taxon>Fungi</taxon>
        <taxon>Dikarya</taxon>
        <taxon>Basidiomycota</taxon>
        <taxon>Agaricomycotina</taxon>
        <taxon>Agaricomycetes</taxon>
        <taxon>Polyporales</taxon>
        <taxon>Fibroporiaceae</taxon>
        <taxon>Fibroporia</taxon>
    </lineage>
</organism>
<reference evidence="7 8" key="1">
    <citation type="journal article" date="2012" name="Appl. Environ. Microbiol.">
        <title>Short-read sequencing for genomic analysis of the brown rot fungus Fibroporia radiculosa.</title>
        <authorList>
            <person name="Tang J.D."/>
            <person name="Perkins A.D."/>
            <person name="Sonstegard T.S."/>
            <person name="Schroeder S.G."/>
            <person name="Burgess S.C."/>
            <person name="Diehl S.V."/>
        </authorList>
    </citation>
    <scope>NUCLEOTIDE SEQUENCE [LARGE SCALE GENOMIC DNA]</scope>
    <source>
        <strain evidence="7 8">TFFH 294</strain>
    </source>
</reference>
<accession>J4H344</accession>
<evidence type="ECO:0000313" key="7">
    <source>
        <dbReference type="EMBL" id="CCM02629.1"/>
    </source>
</evidence>
<comment type="subcellular location">
    <subcellularLocation>
        <location evidence="1">Membrane</location>
        <topology evidence="1">Multi-pass membrane protein</topology>
    </subcellularLocation>
</comment>
<feature type="domain" description="Major facilitator superfamily (MFS) profile" evidence="6">
    <location>
        <begin position="90"/>
        <end position="565"/>
    </location>
</feature>
<dbReference type="InterPro" id="IPR036259">
    <property type="entry name" value="MFS_trans_sf"/>
</dbReference>
<dbReference type="RefSeq" id="XP_012181912.1">
    <property type="nucleotide sequence ID" value="XM_012326522.1"/>
</dbReference>
<dbReference type="GeneID" id="24097540"/>
<evidence type="ECO:0000313" key="8">
    <source>
        <dbReference type="Proteomes" id="UP000006352"/>
    </source>
</evidence>
<dbReference type="InterPro" id="IPR020846">
    <property type="entry name" value="MFS_dom"/>
</dbReference>
<dbReference type="OrthoDB" id="3437016at2759"/>
<feature type="transmembrane region" description="Helical" evidence="5">
    <location>
        <begin position="407"/>
        <end position="424"/>
    </location>
</feature>
<dbReference type="Gene3D" id="1.20.1250.20">
    <property type="entry name" value="MFS general substrate transporter like domains"/>
    <property type="match status" value="1"/>
</dbReference>
<feature type="transmembrane region" description="Helical" evidence="5">
    <location>
        <begin position="153"/>
        <end position="172"/>
    </location>
</feature>
<evidence type="ECO:0000256" key="5">
    <source>
        <dbReference type="SAM" id="Phobius"/>
    </source>
</evidence>
<proteinExistence type="predicted"/>
<dbReference type="GO" id="GO:0005886">
    <property type="term" value="C:plasma membrane"/>
    <property type="evidence" value="ECO:0007669"/>
    <property type="project" value="TreeGrafter"/>
</dbReference>
<feature type="transmembrane region" description="Helical" evidence="5">
    <location>
        <begin position="502"/>
        <end position="523"/>
    </location>
</feature>
<dbReference type="PRINTS" id="PR01036">
    <property type="entry name" value="TCRTETB"/>
</dbReference>
<gene>
    <name evidence="7" type="ORF">FIBRA_04732</name>
</gene>
<feature type="transmembrane region" description="Helical" evidence="5">
    <location>
        <begin position="431"/>
        <end position="448"/>
    </location>
</feature>
<keyword evidence="8" id="KW-1185">Reference proteome</keyword>
<evidence type="ECO:0000256" key="4">
    <source>
        <dbReference type="ARBA" id="ARBA00023136"/>
    </source>
</evidence>
<feature type="transmembrane region" description="Helical" evidence="5">
    <location>
        <begin position="86"/>
        <end position="103"/>
    </location>
</feature>
<evidence type="ECO:0000259" key="6">
    <source>
        <dbReference type="PROSITE" id="PS50850"/>
    </source>
</evidence>
<keyword evidence="4 5" id="KW-0472">Membrane</keyword>
<evidence type="ECO:0000256" key="3">
    <source>
        <dbReference type="ARBA" id="ARBA00022989"/>
    </source>
</evidence>
<dbReference type="AlphaFoldDB" id="J4H344"/>
<dbReference type="Proteomes" id="UP000006352">
    <property type="component" value="Unassembled WGS sequence"/>
</dbReference>
<feature type="transmembrane region" description="Helical" evidence="5">
    <location>
        <begin position="543"/>
        <end position="563"/>
    </location>
</feature>
<dbReference type="Pfam" id="PF07690">
    <property type="entry name" value="MFS_1"/>
    <property type="match status" value="1"/>
</dbReference>
<feature type="transmembrane region" description="Helical" evidence="5">
    <location>
        <begin position="468"/>
        <end position="490"/>
    </location>
</feature>
<feature type="transmembrane region" description="Helical" evidence="5">
    <location>
        <begin position="280"/>
        <end position="299"/>
    </location>
</feature>
<evidence type="ECO:0000256" key="1">
    <source>
        <dbReference type="ARBA" id="ARBA00004141"/>
    </source>
</evidence>
<feature type="transmembrane region" description="Helical" evidence="5">
    <location>
        <begin position="305"/>
        <end position="328"/>
    </location>
</feature>
<protein>
    <recommendedName>
        <fullName evidence="6">Major facilitator superfamily (MFS) profile domain-containing protein</fullName>
    </recommendedName>
</protein>
<dbReference type="HOGENOM" id="CLU_000960_22_0_1"/>
<name>J4H344_9APHY</name>
<feature type="transmembrane region" description="Helical" evidence="5">
    <location>
        <begin position="123"/>
        <end position="141"/>
    </location>
</feature>
<feature type="transmembrane region" description="Helical" evidence="5">
    <location>
        <begin position="184"/>
        <end position="204"/>
    </location>
</feature>
<dbReference type="InterPro" id="IPR011701">
    <property type="entry name" value="MFS"/>
</dbReference>
<dbReference type="SUPFAM" id="SSF103473">
    <property type="entry name" value="MFS general substrate transporter"/>
    <property type="match status" value="1"/>
</dbReference>